<organism evidence="2 3">
    <name type="scientific">Hibiscus sabdariffa</name>
    <name type="common">roselle</name>
    <dbReference type="NCBI Taxonomy" id="183260"/>
    <lineage>
        <taxon>Eukaryota</taxon>
        <taxon>Viridiplantae</taxon>
        <taxon>Streptophyta</taxon>
        <taxon>Embryophyta</taxon>
        <taxon>Tracheophyta</taxon>
        <taxon>Spermatophyta</taxon>
        <taxon>Magnoliopsida</taxon>
        <taxon>eudicotyledons</taxon>
        <taxon>Gunneridae</taxon>
        <taxon>Pentapetalae</taxon>
        <taxon>rosids</taxon>
        <taxon>malvids</taxon>
        <taxon>Malvales</taxon>
        <taxon>Malvaceae</taxon>
        <taxon>Malvoideae</taxon>
        <taxon>Hibiscus</taxon>
    </lineage>
</organism>
<dbReference type="EMBL" id="JBBPBN010000193">
    <property type="protein sequence ID" value="KAK8973046.1"/>
    <property type="molecule type" value="Genomic_DNA"/>
</dbReference>
<evidence type="ECO:0000313" key="3">
    <source>
        <dbReference type="Proteomes" id="UP001396334"/>
    </source>
</evidence>
<evidence type="ECO:0000259" key="1">
    <source>
        <dbReference type="Pfam" id="PF24626"/>
    </source>
</evidence>
<dbReference type="InterPro" id="IPR056924">
    <property type="entry name" value="SH3_Tf2-1"/>
</dbReference>
<protein>
    <recommendedName>
        <fullName evidence="1">Tf2-1-like SH3-like domain-containing protein</fullName>
    </recommendedName>
</protein>
<proteinExistence type="predicted"/>
<gene>
    <name evidence="2" type="ORF">V6N11_018576</name>
</gene>
<dbReference type="PANTHER" id="PTHR46148:SF44">
    <property type="entry name" value="GAG-POL POLYPROTEIN"/>
    <property type="match status" value="1"/>
</dbReference>
<keyword evidence="3" id="KW-1185">Reference proteome</keyword>
<sequence length="244" mass="28058">MRFDRKGKLSPRYIGSYEIVERVGSVAYWLLLPLELERIHDVFHVLMLRRYRLDLSHVMPVEEIDLNPNLSYDEEPVEILASDSKVLRGRTIELVKVKWRHRGVEEATWERNDDMMEQFPYLFPSGETDSGGPNEVLEASGRSLAWGKQEGKEDQGVTFVQVRFCGYGSMYKQWGGSNSCISGLEYRNQHSGIGTDSSLESVYRYCYIGTGTTLVSVPAFEYRYWLPENGFWSPLKPDPLRVGP</sequence>
<reference evidence="2 3" key="1">
    <citation type="journal article" date="2024" name="G3 (Bethesda)">
        <title>Genome assembly of Hibiscus sabdariffa L. provides insights into metabolisms of medicinal natural products.</title>
        <authorList>
            <person name="Kim T."/>
        </authorList>
    </citation>
    <scope>NUCLEOTIDE SEQUENCE [LARGE SCALE GENOMIC DNA]</scope>
    <source>
        <strain evidence="2">TK-2024</strain>
        <tissue evidence="2">Old leaves</tissue>
    </source>
</reference>
<accession>A0ABR2NA71</accession>
<dbReference type="Proteomes" id="UP001396334">
    <property type="component" value="Unassembled WGS sequence"/>
</dbReference>
<evidence type="ECO:0000313" key="2">
    <source>
        <dbReference type="EMBL" id="KAK8973046.1"/>
    </source>
</evidence>
<name>A0ABR2NA71_9ROSI</name>
<dbReference type="PANTHER" id="PTHR46148">
    <property type="entry name" value="CHROMO DOMAIN-CONTAINING PROTEIN"/>
    <property type="match status" value="1"/>
</dbReference>
<comment type="caution">
    <text evidence="2">The sequence shown here is derived from an EMBL/GenBank/DDBJ whole genome shotgun (WGS) entry which is preliminary data.</text>
</comment>
<dbReference type="InterPro" id="IPR016197">
    <property type="entry name" value="Chromo-like_dom_sf"/>
</dbReference>
<dbReference type="SUPFAM" id="SSF54160">
    <property type="entry name" value="Chromo domain-like"/>
    <property type="match status" value="1"/>
</dbReference>
<dbReference type="Pfam" id="PF24626">
    <property type="entry name" value="SH3_Tf2-1"/>
    <property type="match status" value="1"/>
</dbReference>
<feature type="domain" description="Tf2-1-like SH3-like" evidence="1">
    <location>
        <begin position="3"/>
        <end position="52"/>
    </location>
</feature>